<feature type="chain" id="PRO_5011870859" description="7(1) septoil knot domain-containing protein" evidence="1">
    <location>
        <begin position="21"/>
        <end position="105"/>
    </location>
</feature>
<dbReference type="EMBL" id="LPIX01000035">
    <property type="protein sequence ID" value="KWE07054.1"/>
    <property type="molecule type" value="Genomic_DNA"/>
</dbReference>
<dbReference type="OrthoDB" id="514259at2"/>
<dbReference type="RefSeq" id="WP_059656354.1">
    <property type="nucleotide sequence ID" value="NZ_CP013464.1"/>
</dbReference>
<keyword evidence="1" id="KW-0732">Signal</keyword>
<evidence type="ECO:0000313" key="6">
    <source>
        <dbReference type="Proteomes" id="UP000273734"/>
    </source>
</evidence>
<dbReference type="AlphaFoldDB" id="A0A102JFS1"/>
<proteinExistence type="predicted"/>
<feature type="signal peptide" evidence="1">
    <location>
        <begin position="1"/>
        <end position="20"/>
    </location>
</feature>
<dbReference type="EMBL" id="QTNY01000033">
    <property type="protein sequence ID" value="RQP69326.1"/>
    <property type="molecule type" value="Genomic_DNA"/>
</dbReference>
<evidence type="ECO:0000259" key="2">
    <source>
        <dbReference type="Pfam" id="PF19647"/>
    </source>
</evidence>
<dbReference type="Proteomes" id="UP000062998">
    <property type="component" value="Unassembled WGS sequence"/>
</dbReference>
<name>A0A102JFS1_9BURK</name>
<accession>A0A102JFS1</accession>
<protein>
    <recommendedName>
        <fullName evidence="2">7(1) septoil knot domain-containing protein</fullName>
    </recommendedName>
</protein>
<reference evidence="4 6" key="2">
    <citation type="submission" date="2018-08" db="EMBL/GenBank/DDBJ databases">
        <title>Comparative analysis of Burkholderia isolates from Puerto Rico.</title>
        <authorList>
            <person name="Hall C."/>
            <person name="Sahl J."/>
            <person name="Wagner D."/>
        </authorList>
    </citation>
    <scope>NUCLEOTIDE SEQUENCE [LARGE SCALE GENOMIC DNA]</scope>
    <source>
        <strain evidence="4 6">Bp8964</strain>
    </source>
</reference>
<dbReference type="InterPro" id="IPR046148">
    <property type="entry name" value="Septknot"/>
</dbReference>
<reference evidence="3 5" key="1">
    <citation type="submission" date="2015-11" db="EMBL/GenBank/DDBJ databases">
        <title>Expanding the genomic diversity of Burkholderia species for the development of highly accurate diagnostics.</title>
        <authorList>
            <person name="Sahl J."/>
            <person name="Keim P."/>
            <person name="Wagner D."/>
        </authorList>
    </citation>
    <scope>NUCLEOTIDE SEQUENCE [LARGE SCALE GENOMIC DNA]</scope>
    <source>
        <strain evidence="3 5">MSMB2167WGS</strain>
    </source>
</reference>
<comment type="caution">
    <text evidence="3">The sequence shown here is derived from an EMBL/GenBank/DDBJ whole genome shotgun (WGS) entry which is preliminary data.</text>
</comment>
<evidence type="ECO:0000313" key="5">
    <source>
        <dbReference type="Proteomes" id="UP000062998"/>
    </source>
</evidence>
<gene>
    <name evidence="4" type="ORF">DF015_32305</name>
    <name evidence="3" type="ORF">WL73_09720</name>
</gene>
<organism evidence="3 5">
    <name type="scientific">Burkholderia ubonensis</name>
    <dbReference type="NCBI Taxonomy" id="101571"/>
    <lineage>
        <taxon>Bacteria</taxon>
        <taxon>Pseudomonadati</taxon>
        <taxon>Pseudomonadota</taxon>
        <taxon>Betaproteobacteria</taxon>
        <taxon>Burkholderiales</taxon>
        <taxon>Burkholderiaceae</taxon>
        <taxon>Burkholderia</taxon>
        <taxon>Burkholderia cepacia complex</taxon>
    </lineage>
</organism>
<evidence type="ECO:0000313" key="4">
    <source>
        <dbReference type="EMBL" id="RQP69326.1"/>
    </source>
</evidence>
<dbReference type="Proteomes" id="UP000273734">
    <property type="component" value="Unassembled WGS sequence"/>
</dbReference>
<feature type="domain" description="7(1) septoil knot" evidence="2">
    <location>
        <begin position="31"/>
        <end position="105"/>
    </location>
</feature>
<evidence type="ECO:0000313" key="3">
    <source>
        <dbReference type="EMBL" id="KWE07054.1"/>
    </source>
</evidence>
<evidence type="ECO:0000256" key="1">
    <source>
        <dbReference type="SAM" id="SignalP"/>
    </source>
</evidence>
<dbReference type="Pfam" id="PF19647">
    <property type="entry name" value="Septknot"/>
    <property type="match status" value="1"/>
</dbReference>
<sequence>MKLKTAMTLALLLAPCLASAGKLDSSCTYKGIRLQGKVKIVASSPDLKVQAVRSYPDLKVKRVDSYPTSCGKWQIVDTHPDFKVQLVDHYPDLKVEFVDSFPGVR</sequence>